<proteinExistence type="inferred from homology"/>
<evidence type="ECO:0000313" key="6">
    <source>
        <dbReference type="Proteomes" id="UP000728032"/>
    </source>
</evidence>
<comment type="similarity">
    <text evidence="1 4">Belongs to the SMG8 family.</text>
</comment>
<evidence type="ECO:0000256" key="3">
    <source>
        <dbReference type="ARBA" id="ARBA00029509"/>
    </source>
</evidence>
<dbReference type="PANTHER" id="PTHR13091:SF0">
    <property type="entry name" value="NONSENSE-MEDIATED MRNA DECAY FACTOR SMG8"/>
    <property type="match status" value="1"/>
</dbReference>
<accession>A0A7R9R3D0</accession>
<dbReference type="InterPro" id="IPR019354">
    <property type="entry name" value="SMG8-like"/>
</dbReference>
<dbReference type="EMBL" id="CAJPVJ010061723">
    <property type="protein sequence ID" value="CAG2184232.1"/>
    <property type="molecule type" value="Genomic_DNA"/>
</dbReference>
<keyword evidence="2 4" id="KW-0866">Nonsense-mediated mRNA decay</keyword>
<feature type="non-terminal residue" evidence="5">
    <location>
        <position position="138"/>
    </location>
</feature>
<dbReference type="Proteomes" id="UP000728032">
    <property type="component" value="Unassembled WGS sequence"/>
</dbReference>
<evidence type="ECO:0000313" key="5">
    <source>
        <dbReference type="EMBL" id="CAD7668783.1"/>
    </source>
</evidence>
<dbReference type="AlphaFoldDB" id="A0A7R9R3D0"/>
<evidence type="ECO:0000256" key="4">
    <source>
        <dbReference type="RuleBase" id="RU367133"/>
    </source>
</evidence>
<sequence>PGMLHTMSPPGLLPQYSSWSLVCLGPSSLYSHNIGLQEQPGFISGANFLLPWDVTVKLEHSGHLPPLWEGKRPPGIKNKKTFKDGTQFTVKVFIGVEYECHRGHRFIASGPDSVLKANMGIVKESANRVASNDMPLYF</sequence>
<dbReference type="GO" id="GO:0000184">
    <property type="term" value="P:nuclear-transcribed mRNA catabolic process, nonsense-mediated decay"/>
    <property type="evidence" value="ECO:0007669"/>
    <property type="project" value="UniProtKB-UniRule"/>
</dbReference>
<comment type="function">
    <text evidence="4">Involved in nonsense-mediated decay (NMD) of mRNAs containing premature stop codons.</text>
</comment>
<keyword evidence="6" id="KW-1185">Reference proteome</keyword>
<gene>
    <name evidence="5" type="ORF">ONB1V03_LOCUS23652</name>
</gene>
<dbReference type="Pfam" id="PF10220">
    <property type="entry name" value="Smg8_Smg9"/>
    <property type="match status" value="1"/>
</dbReference>
<dbReference type="PANTHER" id="PTHR13091">
    <property type="entry name" value="AMPLIFIED IN BREAST CANCER 2-RELATED"/>
    <property type="match status" value="1"/>
</dbReference>
<feature type="non-terminal residue" evidence="5">
    <location>
        <position position="1"/>
    </location>
</feature>
<dbReference type="EMBL" id="OC976548">
    <property type="protein sequence ID" value="CAD7668783.1"/>
    <property type="molecule type" value="Genomic_DNA"/>
</dbReference>
<name>A0A7R9R3D0_9ACAR</name>
<organism evidence="5">
    <name type="scientific">Oppiella nova</name>
    <dbReference type="NCBI Taxonomy" id="334625"/>
    <lineage>
        <taxon>Eukaryota</taxon>
        <taxon>Metazoa</taxon>
        <taxon>Ecdysozoa</taxon>
        <taxon>Arthropoda</taxon>
        <taxon>Chelicerata</taxon>
        <taxon>Arachnida</taxon>
        <taxon>Acari</taxon>
        <taxon>Acariformes</taxon>
        <taxon>Sarcoptiformes</taxon>
        <taxon>Oribatida</taxon>
        <taxon>Brachypylina</taxon>
        <taxon>Oppioidea</taxon>
        <taxon>Oppiidae</taxon>
        <taxon>Oppiella</taxon>
    </lineage>
</organism>
<evidence type="ECO:0000256" key="2">
    <source>
        <dbReference type="ARBA" id="ARBA00023161"/>
    </source>
</evidence>
<reference evidence="5" key="1">
    <citation type="submission" date="2020-11" db="EMBL/GenBank/DDBJ databases">
        <authorList>
            <person name="Tran Van P."/>
        </authorList>
    </citation>
    <scope>NUCLEOTIDE SEQUENCE</scope>
</reference>
<protein>
    <recommendedName>
        <fullName evidence="3 4">Nonsense-mediated mRNA decay factor SMG8</fullName>
    </recommendedName>
</protein>
<dbReference type="OrthoDB" id="63589at2759"/>
<evidence type="ECO:0000256" key="1">
    <source>
        <dbReference type="ARBA" id="ARBA00006443"/>
    </source>
</evidence>